<keyword evidence="4" id="KW-0964">Secreted</keyword>
<dbReference type="InterPro" id="IPR011050">
    <property type="entry name" value="Pectin_lyase_fold/virulence"/>
</dbReference>
<accession>A0AA36EIP9</accession>
<dbReference type="GO" id="GO:0004650">
    <property type="term" value="F:polygalacturonase activity"/>
    <property type="evidence" value="ECO:0007669"/>
    <property type="project" value="InterPro"/>
</dbReference>
<dbReference type="GO" id="GO:0071555">
    <property type="term" value="P:cell wall organization"/>
    <property type="evidence" value="ECO:0007669"/>
    <property type="project" value="UniProtKB-KW"/>
</dbReference>
<dbReference type="EMBL" id="OX465083">
    <property type="protein sequence ID" value="CAI9294850.1"/>
    <property type="molecule type" value="Genomic_DNA"/>
</dbReference>
<name>A0AA36EIP9_LACSI</name>
<dbReference type="Proteomes" id="UP001177003">
    <property type="component" value="Chromosome 7"/>
</dbReference>
<dbReference type="SUPFAM" id="SSF51126">
    <property type="entry name" value="Pectin lyase-like"/>
    <property type="match status" value="1"/>
</dbReference>
<evidence type="ECO:0000313" key="11">
    <source>
        <dbReference type="Proteomes" id="UP001177003"/>
    </source>
</evidence>
<dbReference type="SMART" id="SM00710">
    <property type="entry name" value="PbH1"/>
    <property type="match status" value="5"/>
</dbReference>
<comment type="similarity">
    <text evidence="2 9">Belongs to the glycosyl hydrolase 28 family.</text>
</comment>
<protein>
    <recommendedName>
        <fullName evidence="12">Polygalacturonase</fullName>
    </recommendedName>
</protein>
<dbReference type="FunFam" id="2.160.20.10:FF:000004">
    <property type="entry name" value="Pectin lyase-like superfamily protein"/>
    <property type="match status" value="1"/>
</dbReference>
<evidence type="ECO:0000256" key="3">
    <source>
        <dbReference type="ARBA" id="ARBA00022512"/>
    </source>
</evidence>
<evidence type="ECO:0000256" key="9">
    <source>
        <dbReference type="RuleBase" id="RU361169"/>
    </source>
</evidence>
<dbReference type="GO" id="GO:0005975">
    <property type="term" value="P:carbohydrate metabolic process"/>
    <property type="evidence" value="ECO:0007669"/>
    <property type="project" value="InterPro"/>
</dbReference>
<dbReference type="PROSITE" id="PS00502">
    <property type="entry name" value="POLYGALACTURONASE"/>
    <property type="match status" value="1"/>
</dbReference>
<organism evidence="10 11">
    <name type="scientific">Lactuca saligna</name>
    <name type="common">Willowleaf lettuce</name>
    <dbReference type="NCBI Taxonomy" id="75948"/>
    <lineage>
        <taxon>Eukaryota</taxon>
        <taxon>Viridiplantae</taxon>
        <taxon>Streptophyta</taxon>
        <taxon>Embryophyta</taxon>
        <taxon>Tracheophyta</taxon>
        <taxon>Spermatophyta</taxon>
        <taxon>Magnoliopsida</taxon>
        <taxon>eudicotyledons</taxon>
        <taxon>Gunneridae</taxon>
        <taxon>Pentapetalae</taxon>
        <taxon>asterids</taxon>
        <taxon>campanulids</taxon>
        <taxon>Asterales</taxon>
        <taxon>Asteraceae</taxon>
        <taxon>Cichorioideae</taxon>
        <taxon>Cichorieae</taxon>
        <taxon>Lactucinae</taxon>
        <taxon>Lactuca</taxon>
    </lineage>
</organism>
<evidence type="ECO:0000256" key="8">
    <source>
        <dbReference type="PROSITE-ProRule" id="PRU10052"/>
    </source>
</evidence>
<dbReference type="InterPro" id="IPR000743">
    <property type="entry name" value="Glyco_hydro_28"/>
</dbReference>
<sequence length="383" mass="40779">MSGINAAVVNVKTKGAKADGKTDDGQVILNAWKEACGGPPPSSVLIPPGTYLVFPILMGGPCKGPIEIKATGATLKAPPELKIFKTVNTWITFLNIDRLSINGGTFDGQGHDSWRNKECPRCQRPVNIGFSSVRNSLIKNITSVSSKYFHLAIGDSRNIRIENITIHAPENSRNTDGIHIGRINDVNITNSIIKTGDDCISFGDGSKNIRVENVTCGPGHGISVGSLGKYPNEAPVKGIWIKNCTLTGTQNGVRIKSWPDSTSTTVSDIHFEDIVMERVGNPIIIDQEYCPGHTCKKGGPSSRVKISNVSFRKIRGTSTTKVALKLACSAGFPCENIELADINLTYQGPGGGPVTSKCDNVKPNVVGQVVPAACSGGPVHPRI</sequence>
<evidence type="ECO:0000256" key="1">
    <source>
        <dbReference type="ARBA" id="ARBA00004191"/>
    </source>
</evidence>
<dbReference type="InterPro" id="IPR006626">
    <property type="entry name" value="PbH1"/>
</dbReference>
<evidence type="ECO:0000256" key="2">
    <source>
        <dbReference type="ARBA" id="ARBA00008834"/>
    </source>
</evidence>
<keyword evidence="5 9" id="KW-0378">Hydrolase</keyword>
<dbReference type="AlphaFoldDB" id="A0AA36EIP9"/>
<evidence type="ECO:0000313" key="10">
    <source>
        <dbReference type="EMBL" id="CAI9294850.1"/>
    </source>
</evidence>
<evidence type="ECO:0000256" key="4">
    <source>
        <dbReference type="ARBA" id="ARBA00022525"/>
    </source>
</evidence>
<evidence type="ECO:0008006" key="12">
    <source>
        <dbReference type="Google" id="ProtNLM"/>
    </source>
</evidence>
<evidence type="ECO:0000256" key="7">
    <source>
        <dbReference type="ARBA" id="ARBA00023316"/>
    </source>
</evidence>
<dbReference type="InterPro" id="IPR012334">
    <property type="entry name" value="Pectin_lyas_fold"/>
</dbReference>
<keyword evidence="7" id="KW-0961">Cell wall biogenesis/degradation</keyword>
<dbReference type="Gene3D" id="2.160.20.10">
    <property type="entry name" value="Single-stranded right-handed beta-helix, Pectin lyase-like"/>
    <property type="match status" value="1"/>
</dbReference>
<proteinExistence type="inferred from homology"/>
<keyword evidence="3" id="KW-0134">Cell wall</keyword>
<comment type="subcellular location">
    <subcellularLocation>
        <location evidence="1">Secreted</location>
        <location evidence="1">Cell wall</location>
    </subcellularLocation>
</comment>
<keyword evidence="11" id="KW-1185">Reference proteome</keyword>
<dbReference type="Pfam" id="PF00295">
    <property type="entry name" value="Glyco_hydro_28"/>
    <property type="match status" value="1"/>
</dbReference>
<keyword evidence="6 9" id="KW-0326">Glycosidase</keyword>
<gene>
    <name evidence="10" type="ORF">LSALG_LOCUS33813</name>
</gene>
<feature type="active site" evidence="8">
    <location>
        <position position="220"/>
    </location>
</feature>
<evidence type="ECO:0000256" key="6">
    <source>
        <dbReference type="ARBA" id="ARBA00023295"/>
    </source>
</evidence>
<reference evidence="10" key="1">
    <citation type="submission" date="2023-04" db="EMBL/GenBank/DDBJ databases">
        <authorList>
            <person name="Vijverberg K."/>
            <person name="Xiong W."/>
            <person name="Schranz E."/>
        </authorList>
    </citation>
    <scope>NUCLEOTIDE SEQUENCE</scope>
</reference>
<dbReference type="PANTHER" id="PTHR31375">
    <property type="match status" value="1"/>
</dbReference>
<evidence type="ECO:0000256" key="5">
    <source>
        <dbReference type="ARBA" id="ARBA00022801"/>
    </source>
</evidence>